<dbReference type="AlphaFoldDB" id="A0A2S6HWN4"/>
<keyword evidence="2" id="KW-0732">Signal</keyword>
<evidence type="ECO:0000256" key="2">
    <source>
        <dbReference type="SAM" id="SignalP"/>
    </source>
</evidence>
<dbReference type="EMBL" id="PTJA01000002">
    <property type="protein sequence ID" value="PPK82421.1"/>
    <property type="molecule type" value="Genomic_DNA"/>
</dbReference>
<feature type="compositionally biased region" description="Low complexity" evidence="1">
    <location>
        <begin position="50"/>
        <end position="59"/>
    </location>
</feature>
<protein>
    <recommendedName>
        <fullName evidence="5">DUF4309 domain-containing protein</fullName>
    </recommendedName>
</protein>
<organism evidence="3 4">
    <name type="scientific">Lacrimispora xylanisolvens</name>
    <dbReference type="NCBI Taxonomy" id="384636"/>
    <lineage>
        <taxon>Bacteria</taxon>
        <taxon>Bacillati</taxon>
        <taxon>Bacillota</taxon>
        <taxon>Clostridia</taxon>
        <taxon>Lachnospirales</taxon>
        <taxon>Lachnospiraceae</taxon>
        <taxon>Lacrimispora</taxon>
    </lineage>
</organism>
<comment type="caution">
    <text evidence="3">The sequence shown here is derived from an EMBL/GenBank/DDBJ whole genome shotgun (WGS) entry which is preliminary data.</text>
</comment>
<dbReference type="RefSeq" id="WP_104434862.1">
    <property type="nucleotide sequence ID" value="NZ_PTJA01000002.1"/>
</dbReference>
<accession>A0A2S6HWN4</accession>
<feature type="chain" id="PRO_5018103662" description="DUF4309 domain-containing protein" evidence="2">
    <location>
        <begin position="35"/>
        <end position="200"/>
    </location>
</feature>
<evidence type="ECO:0000313" key="4">
    <source>
        <dbReference type="Proteomes" id="UP000237749"/>
    </source>
</evidence>
<reference evidence="3 4" key="1">
    <citation type="submission" date="2018-02" db="EMBL/GenBank/DDBJ databases">
        <title>Genomic Encyclopedia of Archaeal and Bacterial Type Strains, Phase II (KMG-II): from individual species to whole genera.</title>
        <authorList>
            <person name="Goeker M."/>
        </authorList>
    </citation>
    <scope>NUCLEOTIDE SEQUENCE [LARGE SCALE GENOMIC DNA]</scope>
    <source>
        <strain evidence="3 4">DSM 3808</strain>
    </source>
</reference>
<sequence>MRRIMGKNNKKQSRRLLAALLLFSILGVSGCSIKQTDRTAGSRNESTVPSITQTEAATESSTAAEITTAAVTTSAENESARLDRYIGLLGLTKEELVNNLGEEPEKIDEGGLEFKKAGIRIWFDQTNYKTAEQIFVMDPDFDIHGVKLGEKIDKFKEVLKDPVSDRNGDAHFKYNDIYLSINYDTNTQVTYGLYLLKNDF</sequence>
<dbReference type="PROSITE" id="PS51257">
    <property type="entry name" value="PROKAR_LIPOPROTEIN"/>
    <property type="match status" value="1"/>
</dbReference>
<name>A0A2S6HWN4_9FIRM</name>
<dbReference type="Proteomes" id="UP000237749">
    <property type="component" value="Unassembled WGS sequence"/>
</dbReference>
<proteinExistence type="predicted"/>
<evidence type="ECO:0008006" key="5">
    <source>
        <dbReference type="Google" id="ProtNLM"/>
    </source>
</evidence>
<gene>
    <name evidence="3" type="ORF">BXY41_102109</name>
</gene>
<evidence type="ECO:0000256" key="1">
    <source>
        <dbReference type="SAM" id="MobiDB-lite"/>
    </source>
</evidence>
<feature type="region of interest" description="Disordered" evidence="1">
    <location>
        <begin position="36"/>
        <end position="59"/>
    </location>
</feature>
<feature type="compositionally biased region" description="Polar residues" evidence="1">
    <location>
        <begin position="36"/>
        <end position="49"/>
    </location>
</feature>
<evidence type="ECO:0000313" key="3">
    <source>
        <dbReference type="EMBL" id="PPK82421.1"/>
    </source>
</evidence>
<feature type="signal peptide" evidence="2">
    <location>
        <begin position="1"/>
        <end position="34"/>
    </location>
</feature>
<keyword evidence="4" id="KW-1185">Reference proteome</keyword>